<dbReference type="EMBL" id="QKNX01000006">
    <property type="protein sequence ID" value="TKR24873.1"/>
    <property type="molecule type" value="Genomic_DNA"/>
</dbReference>
<feature type="region of interest" description="Disordered" evidence="1">
    <location>
        <begin position="48"/>
        <end position="81"/>
    </location>
</feature>
<name>A0A4V5ZNH9_9EURY</name>
<comment type="caution">
    <text evidence="2">The sequence shown here is derived from an EMBL/GenBank/DDBJ whole genome shotgun (WGS) entry which is preliminary data.</text>
</comment>
<dbReference type="Proteomes" id="UP000308037">
    <property type="component" value="Unassembled WGS sequence"/>
</dbReference>
<organism evidence="2 3">
    <name type="scientific">Natronomonas salsuginis</name>
    <dbReference type="NCBI Taxonomy" id="2217661"/>
    <lineage>
        <taxon>Archaea</taxon>
        <taxon>Methanobacteriati</taxon>
        <taxon>Methanobacteriota</taxon>
        <taxon>Stenosarchaea group</taxon>
        <taxon>Halobacteria</taxon>
        <taxon>Halobacteriales</taxon>
        <taxon>Natronomonadaceae</taxon>
        <taxon>Natronomonas</taxon>
    </lineage>
</organism>
<sequence length="81" mass="9242">MSNASKRIPVTEERWKELNELKGAGETYDDLLAELIREHQRRQLAERVKEVREADSEELTSLDELSGPPRGGGPQVRRRTG</sequence>
<dbReference type="AlphaFoldDB" id="A0A4V5ZNH9"/>
<proteinExistence type="predicted"/>
<reference evidence="2 3" key="1">
    <citation type="submission" date="2019-04" db="EMBL/GenBank/DDBJ databases">
        <title>Natronomonas sp. F20-122 a newhaloarchaeon isolated from a saline saltern of Isla Bacuta, Huelva, Spain.</title>
        <authorList>
            <person name="Duran-Viseras A."/>
            <person name="Sanchez-Porro C."/>
            <person name="Ventosa A."/>
        </authorList>
    </citation>
    <scope>NUCLEOTIDE SEQUENCE [LARGE SCALE GENOMIC DNA]</scope>
    <source>
        <strain evidence="2 3">F20-122</strain>
    </source>
</reference>
<gene>
    <name evidence="2" type="ORF">DM868_13145</name>
</gene>
<keyword evidence="3" id="KW-1185">Reference proteome</keyword>
<evidence type="ECO:0000313" key="3">
    <source>
        <dbReference type="Proteomes" id="UP000308037"/>
    </source>
</evidence>
<accession>A0A4V5ZNH9</accession>
<dbReference type="RefSeq" id="WP_137277295.1">
    <property type="nucleotide sequence ID" value="NZ_QKNX01000006.1"/>
</dbReference>
<dbReference type="OrthoDB" id="105426at2157"/>
<evidence type="ECO:0000313" key="2">
    <source>
        <dbReference type="EMBL" id="TKR24873.1"/>
    </source>
</evidence>
<protein>
    <submittedName>
        <fullName evidence="2">Uncharacterized protein</fullName>
    </submittedName>
</protein>
<evidence type="ECO:0000256" key="1">
    <source>
        <dbReference type="SAM" id="MobiDB-lite"/>
    </source>
</evidence>